<dbReference type="InterPro" id="IPR029058">
    <property type="entry name" value="AB_hydrolase_fold"/>
</dbReference>
<dbReference type="SUPFAM" id="SSF53474">
    <property type="entry name" value="alpha/beta-Hydrolases"/>
    <property type="match status" value="1"/>
</dbReference>
<accession>A0A7L4YQR7</accession>
<dbReference type="GO" id="GO:0016787">
    <property type="term" value="F:hydrolase activity"/>
    <property type="evidence" value="ECO:0007669"/>
    <property type="project" value="UniProtKB-KW"/>
</dbReference>
<proteinExistence type="predicted"/>
<name>A0A7L4YQR7_9ACTN</name>
<dbReference type="InParanoid" id="A0A7L4YQR7"/>
<dbReference type="PANTHER" id="PTHR46438">
    <property type="entry name" value="ALPHA/BETA-HYDROLASES SUPERFAMILY PROTEIN"/>
    <property type="match status" value="1"/>
</dbReference>
<keyword evidence="2" id="KW-0378">Hydrolase</keyword>
<dbReference type="KEGG" id="eke:EK0264_15715"/>
<gene>
    <name evidence="2" type="ORF">EK0264_15715</name>
</gene>
<feature type="domain" description="AB hydrolase-1" evidence="1">
    <location>
        <begin position="54"/>
        <end position="298"/>
    </location>
</feature>
<sequence length="320" mass="34112">MSALPIVDPATRTVPWPGELVPLQSVGARGAHREMRLMLRRTPGPAGAPLAFHVHGLGGSSTNWTDLSTAISGQLASVAVDLPGFGMSDPAPDKDYSIASNARWVIAAIEREASEPVHLTGNSMGGLIAIAVAASRPDLVASLTLISPAVPGFDTTADSDPRMALLALPYLGPRLQRRFGRIEALKRAQMTIDLCFADQSRVTPERLAQAADEVQARSGFPWTITAFTRSLRSIVGVHLHRRPSNPWRLAASLPMPTAVIWGDRDRLVPVGRAARLAGVIGNSQLRIFENVGHTAMLEVPELTADAMLELVTAAREAAVA</sequence>
<dbReference type="InterPro" id="IPR000073">
    <property type="entry name" value="AB_hydrolase_1"/>
</dbReference>
<dbReference type="PANTHER" id="PTHR46438:SF11">
    <property type="entry name" value="LIPASE-RELATED"/>
    <property type="match status" value="1"/>
</dbReference>
<dbReference type="OrthoDB" id="5495375at2"/>
<evidence type="ECO:0000259" key="1">
    <source>
        <dbReference type="Pfam" id="PF00561"/>
    </source>
</evidence>
<dbReference type="EMBL" id="CP047156">
    <property type="protein sequence ID" value="QHC01595.1"/>
    <property type="molecule type" value="Genomic_DNA"/>
</dbReference>
<dbReference type="RefSeq" id="WP_159546730.1">
    <property type="nucleotide sequence ID" value="NZ_CP047156.1"/>
</dbReference>
<protein>
    <submittedName>
        <fullName evidence="2">Alpha/beta fold hydrolase</fullName>
    </submittedName>
</protein>
<reference evidence="2 3" key="1">
    <citation type="journal article" date="2018" name="Int. J. Syst. Evol. Microbiol.">
        <title>Epidermidibacterium keratini gen. nov., sp. nov., a member of the family Sporichthyaceae, isolated from keratin epidermis.</title>
        <authorList>
            <person name="Lee D.G."/>
            <person name="Trujillo M.E."/>
            <person name="Kang S."/>
            <person name="Nam J.J."/>
            <person name="Kim Y.J."/>
        </authorList>
    </citation>
    <scope>NUCLEOTIDE SEQUENCE [LARGE SCALE GENOMIC DNA]</scope>
    <source>
        <strain evidence="2 3">EPI-7</strain>
    </source>
</reference>
<dbReference type="PRINTS" id="PR00111">
    <property type="entry name" value="ABHYDROLASE"/>
</dbReference>
<dbReference type="AlphaFoldDB" id="A0A7L4YQR7"/>
<evidence type="ECO:0000313" key="2">
    <source>
        <dbReference type="EMBL" id="QHC01595.1"/>
    </source>
</evidence>
<dbReference type="Gene3D" id="3.40.50.1820">
    <property type="entry name" value="alpha/beta hydrolase"/>
    <property type="match status" value="1"/>
</dbReference>
<organism evidence="2 3">
    <name type="scientific">Epidermidibacterium keratini</name>
    <dbReference type="NCBI Taxonomy" id="1891644"/>
    <lineage>
        <taxon>Bacteria</taxon>
        <taxon>Bacillati</taxon>
        <taxon>Actinomycetota</taxon>
        <taxon>Actinomycetes</taxon>
        <taxon>Sporichthyales</taxon>
        <taxon>Sporichthyaceae</taxon>
        <taxon>Epidermidibacterium</taxon>
    </lineage>
</organism>
<dbReference type="Pfam" id="PF00561">
    <property type="entry name" value="Abhydrolase_1"/>
    <property type="match status" value="1"/>
</dbReference>
<evidence type="ECO:0000313" key="3">
    <source>
        <dbReference type="Proteomes" id="UP000463857"/>
    </source>
</evidence>
<keyword evidence="3" id="KW-1185">Reference proteome</keyword>
<dbReference type="FunCoup" id="A0A7L4YQR7">
    <property type="interactions" value="202"/>
</dbReference>
<dbReference type="Proteomes" id="UP000463857">
    <property type="component" value="Chromosome"/>
</dbReference>